<organism evidence="3 4">
    <name type="scientific">Cylindrotheca closterium</name>
    <dbReference type="NCBI Taxonomy" id="2856"/>
    <lineage>
        <taxon>Eukaryota</taxon>
        <taxon>Sar</taxon>
        <taxon>Stramenopiles</taxon>
        <taxon>Ochrophyta</taxon>
        <taxon>Bacillariophyta</taxon>
        <taxon>Bacillariophyceae</taxon>
        <taxon>Bacillariophycidae</taxon>
        <taxon>Bacillariales</taxon>
        <taxon>Bacillariaceae</taxon>
        <taxon>Cylindrotheca</taxon>
    </lineage>
</organism>
<dbReference type="Proteomes" id="UP001295423">
    <property type="component" value="Unassembled WGS sequence"/>
</dbReference>
<reference evidence="3" key="1">
    <citation type="submission" date="2023-08" db="EMBL/GenBank/DDBJ databases">
        <authorList>
            <person name="Audoor S."/>
            <person name="Bilcke G."/>
        </authorList>
    </citation>
    <scope>NUCLEOTIDE SEQUENCE</scope>
</reference>
<comment type="caution">
    <text evidence="3">The sequence shown here is derived from an EMBL/GenBank/DDBJ whole genome shotgun (WGS) entry which is preliminary data.</text>
</comment>
<protein>
    <submittedName>
        <fullName evidence="3">Uncharacterized protein</fullName>
    </submittedName>
</protein>
<keyword evidence="4" id="KW-1185">Reference proteome</keyword>
<feature type="compositionally biased region" description="Polar residues" evidence="2">
    <location>
        <begin position="451"/>
        <end position="468"/>
    </location>
</feature>
<sequence length="615" mass="68724">MTEESDWELVSDSEPSDWSAKQVHVELPTAGVLPNQTTSESPNISSNSTNSFSVIDGMDPLALHSDTGSSISSFFQLSSNESLMGSSICDQFDLVSLSSGDVCFRCKRCQARNPIGTGICNICHLAQVANPCIGLDEQLALAQQQREEKIALQALQFEERQLQNLMNDSLSDKAAYLAQKLMTQLEPHNSILKDYAKFDFVNRSFAFLGKAYGLLQRRSILRANLNLVCGYVMTNQAQGTYLRIHGFRSDMKVPVYRTMANALEDFDVNPSIHRHFPPSSLSPISENDVMQRPLVSIWIVAAVGSKISLGGQTKSINVPGDTIFPLACLDAISMDAKADEIDSLTKVLFQVIDDTFVDGLHMKVKSIATGSTQDPEALHQRTTKPIATSITIAHARRQMMKPIASSATIAPGREQTTADTSSCFQAGSRGKKYDIDERWRSQRGYPPNVPKRSNPQTMRVHSNSERTSGTIRRIDQNAIDKYRRSRYGTLSFFCSGVSMKDLAGLDHDTRTSLRFYNFPVSRSPEWLLHEFACHGFPKARFNLLFLPVILEGQRCGPLFLDFVNYRDIPEFCFLFCSTKNKSGYQFQRPQYTKHQGKAALTAYFQTTPLLNEFES</sequence>
<dbReference type="AlphaFoldDB" id="A0AAD2GCV6"/>
<feature type="region of interest" description="Disordered" evidence="2">
    <location>
        <begin position="1"/>
        <end position="21"/>
    </location>
</feature>
<dbReference type="EMBL" id="CAKOGP040002413">
    <property type="protein sequence ID" value="CAJ1968884.1"/>
    <property type="molecule type" value="Genomic_DNA"/>
</dbReference>
<accession>A0AAD2GCV6</accession>
<evidence type="ECO:0000313" key="4">
    <source>
        <dbReference type="Proteomes" id="UP001295423"/>
    </source>
</evidence>
<evidence type="ECO:0000256" key="2">
    <source>
        <dbReference type="SAM" id="MobiDB-lite"/>
    </source>
</evidence>
<gene>
    <name evidence="3" type="ORF">CYCCA115_LOCUS23443</name>
</gene>
<feature type="coiled-coil region" evidence="1">
    <location>
        <begin position="141"/>
        <end position="168"/>
    </location>
</feature>
<proteinExistence type="predicted"/>
<keyword evidence="1" id="KW-0175">Coiled coil</keyword>
<evidence type="ECO:0000313" key="3">
    <source>
        <dbReference type="EMBL" id="CAJ1968884.1"/>
    </source>
</evidence>
<feature type="region of interest" description="Disordered" evidence="2">
    <location>
        <begin position="441"/>
        <end position="468"/>
    </location>
</feature>
<feature type="compositionally biased region" description="Acidic residues" evidence="2">
    <location>
        <begin position="1"/>
        <end position="15"/>
    </location>
</feature>
<evidence type="ECO:0000256" key="1">
    <source>
        <dbReference type="SAM" id="Coils"/>
    </source>
</evidence>
<name>A0AAD2GCV6_9STRA</name>